<dbReference type="InterPro" id="IPR033425">
    <property type="entry name" value="MASE3"/>
</dbReference>
<feature type="transmembrane region" description="Helical" evidence="2">
    <location>
        <begin position="252"/>
        <end position="274"/>
    </location>
</feature>
<accession>A0A1H0KJ47</accession>
<organism evidence="7 8">
    <name type="scientific">Paracidovorax cattleyae</name>
    <dbReference type="NCBI Taxonomy" id="80868"/>
    <lineage>
        <taxon>Bacteria</taxon>
        <taxon>Pseudomonadati</taxon>
        <taxon>Pseudomonadota</taxon>
        <taxon>Betaproteobacteria</taxon>
        <taxon>Burkholderiales</taxon>
        <taxon>Comamonadaceae</taxon>
        <taxon>Paracidovorax</taxon>
    </lineage>
</organism>
<feature type="transmembrane region" description="Helical" evidence="2">
    <location>
        <begin position="21"/>
        <end position="43"/>
    </location>
</feature>
<dbReference type="PROSITE" id="PS50883">
    <property type="entry name" value="EAL"/>
    <property type="match status" value="1"/>
</dbReference>
<dbReference type="InterPro" id="IPR000160">
    <property type="entry name" value="GGDEF_dom"/>
</dbReference>
<dbReference type="PROSITE" id="PS50113">
    <property type="entry name" value="PAC"/>
    <property type="match status" value="2"/>
</dbReference>
<keyword evidence="2" id="KW-1133">Transmembrane helix</keyword>
<comment type="catalytic activity">
    <reaction evidence="1">
        <text>3',3'-c-di-GMP + H2O = 5'-phosphoguanylyl(3'-&gt;5')guanosine + H(+)</text>
        <dbReference type="Rhea" id="RHEA:24902"/>
        <dbReference type="ChEBI" id="CHEBI:15377"/>
        <dbReference type="ChEBI" id="CHEBI:15378"/>
        <dbReference type="ChEBI" id="CHEBI:58754"/>
        <dbReference type="ChEBI" id="CHEBI:58805"/>
        <dbReference type="EC" id="3.1.4.52"/>
    </reaction>
    <physiologicalReaction direction="left-to-right" evidence="1">
        <dbReference type="Rhea" id="RHEA:24903"/>
    </physiologicalReaction>
</comment>
<feature type="transmembrane region" description="Helical" evidence="2">
    <location>
        <begin position="55"/>
        <end position="73"/>
    </location>
</feature>
<dbReference type="PROSITE" id="PS50887">
    <property type="entry name" value="GGDEF"/>
    <property type="match status" value="1"/>
</dbReference>
<dbReference type="OrthoDB" id="9813903at2"/>
<dbReference type="PANTHER" id="PTHR44757">
    <property type="entry name" value="DIGUANYLATE CYCLASE DGCP"/>
    <property type="match status" value="1"/>
</dbReference>
<dbReference type="InterPro" id="IPR000700">
    <property type="entry name" value="PAS-assoc_C"/>
</dbReference>
<feature type="domain" description="PAS" evidence="3">
    <location>
        <begin position="421"/>
        <end position="491"/>
    </location>
</feature>
<feature type="transmembrane region" description="Helical" evidence="2">
    <location>
        <begin position="185"/>
        <end position="202"/>
    </location>
</feature>
<dbReference type="SUPFAM" id="SSF55073">
    <property type="entry name" value="Nucleotide cyclase"/>
    <property type="match status" value="1"/>
</dbReference>
<dbReference type="FunFam" id="3.30.70.270:FF:000001">
    <property type="entry name" value="Diguanylate cyclase domain protein"/>
    <property type="match status" value="1"/>
</dbReference>
<dbReference type="SUPFAM" id="SSF141868">
    <property type="entry name" value="EAL domain-like"/>
    <property type="match status" value="1"/>
</dbReference>
<dbReference type="InterPro" id="IPR001610">
    <property type="entry name" value="PAC"/>
</dbReference>
<dbReference type="Gene3D" id="3.30.450.20">
    <property type="entry name" value="PAS domain"/>
    <property type="match status" value="3"/>
</dbReference>
<dbReference type="PANTHER" id="PTHR44757:SF2">
    <property type="entry name" value="BIOFILM ARCHITECTURE MAINTENANCE PROTEIN MBAA"/>
    <property type="match status" value="1"/>
</dbReference>
<dbReference type="Pfam" id="PF00563">
    <property type="entry name" value="EAL"/>
    <property type="match status" value="1"/>
</dbReference>
<evidence type="ECO:0000256" key="2">
    <source>
        <dbReference type="SAM" id="Phobius"/>
    </source>
</evidence>
<keyword evidence="2" id="KW-0472">Membrane</keyword>
<dbReference type="InterPro" id="IPR029787">
    <property type="entry name" value="Nucleotide_cyclase"/>
</dbReference>
<feature type="domain" description="GGDEF" evidence="6">
    <location>
        <begin position="704"/>
        <end position="842"/>
    </location>
</feature>
<protein>
    <submittedName>
        <fullName evidence="7">PAS domain S-box-containing protein/diguanylate cyclase (GGDEF) domain-containing protein</fullName>
    </submittedName>
</protein>
<evidence type="ECO:0000313" key="7">
    <source>
        <dbReference type="EMBL" id="SDO55967.1"/>
    </source>
</evidence>
<dbReference type="Proteomes" id="UP000199317">
    <property type="component" value="Unassembled WGS sequence"/>
</dbReference>
<feature type="domain" description="PAS" evidence="3">
    <location>
        <begin position="546"/>
        <end position="616"/>
    </location>
</feature>
<dbReference type="PROSITE" id="PS50112">
    <property type="entry name" value="PAS"/>
    <property type="match status" value="2"/>
</dbReference>
<dbReference type="InterPro" id="IPR013656">
    <property type="entry name" value="PAS_4"/>
</dbReference>
<evidence type="ECO:0000259" key="6">
    <source>
        <dbReference type="PROSITE" id="PS50887"/>
    </source>
</evidence>
<reference evidence="8" key="1">
    <citation type="submission" date="2016-10" db="EMBL/GenBank/DDBJ databases">
        <authorList>
            <person name="Varghese N."/>
            <person name="Submissions S."/>
        </authorList>
    </citation>
    <scope>NUCLEOTIDE SEQUENCE [LARGE SCALE GENOMIC DNA]</scope>
    <source>
        <strain evidence="8">DSM 17101</strain>
    </source>
</reference>
<dbReference type="SMART" id="SM00052">
    <property type="entry name" value="EAL"/>
    <property type="match status" value="1"/>
</dbReference>
<dbReference type="SMART" id="SM00091">
    <property type="entry name" value="PAS"/>
    <property type="match status" value="3"/>
</dbReference>
<evidence type="ECO:0000313" key="8">
    <source>
        <dbReference type="Proteomes" id="UP000199317"/>
    </source>
</evidence>
<dbReference type="InterPro" id="IPR052155">
    <property type="entry name" value="Biofilm_reg_signaling"/>
</dbReference>
<dbReference type="CDD" id="cd00130">
    <property type="entry name" value="PAS"/>
    <property type="match status" value="3"/>
</dbReference>
<dbReference type="InterPro" id="IPR043128">
    <property type="entry name" value="Rev_trsase/Diguanyl_cyclase"/>
</dbReference>
<name>A0A1H0KJ47_9BURK</name>
<dbReference type="FunFam" id="3.20.20.450:FF:000001">
    <property type="entry name" value="Cyclic di-GMP phosphodiesterase yahA"/>
    <property type="match status" value="1"/>
</dbReference>
<dbReference type="Pfam" id="PF17159">
    <property type="entry name" value="MASE3"/>
    <property type="match status" value="1"/>
</dbReference>
<dbReference type="Pfam" id="PF08448">
    <property type="entry name" value="PAS_4"/>
    <property type="match status" value="2"/>
</dbReference>
<evidence type="ECO:0000259" key="5">
    <source>
        <dbReference type="PROSITE" id="PS50883"/>
    </source>
</evidence>
<dbReference type="Gene3D" id="3.30.70.270">
    <property type="match status" value="1"/>
</dbReference>
<dbReference type="SUPFAM" id="SSF55785">
    <property type="entry name" value="PYP-like sensor domain (PAS domain)"/>
    <property type="match status" value="3"/>
</dbReference>
<gene>
    <name evidence="7" type="ORF">SAMN04489708_101250</name>
</gene>
<dbReference type="CDD" id="cd01949">
    <property type="entry name" value="GGDEF"/>
    <property type="match status" value="1"/>
</dbReference>
<dbReference type="InterPro" id="IPR035919">
    <property type="entry name" value="EAL_sf"/>
</dbReference>
<dbReference type="CDD" id="cd01948">
    <property type="entry name" value="EAL"/>
    <property type="match status" value="1"/>
</dbReference>
<feature type="transmembrane region" description="Helical" evidence="2">
    <location>
        <begin position="123"/>
        <end position="141"/>
    </location>
</feature>
<dbReference type="Pfam" id="PF00990">
    <property type="entry name" value="GGDEF"/>
    <property type="match status" value="1"/>
</dbReference>
<dbReference type="AlphaFoldDB" id="A0A1H0KJ47"/>
<keyword evidence="2" id="KW-0812">Transmembrane</keyword>
<dbReference type="InterPro" id="IPR000014">
    <property type="entry name" value="PAS"/>
</dbReference>
<keyword evidence="8" id="KW-1185">Reference proteome</keyword>
<proteinExistence type="predicted"/>
<feature type="domain" description="EAL" evidence="5">
    <location>
        <begin position="851"/>
        <end position="1105"/>
    </location>
</feature>
<sequence>MRLFRPPSAGSVRRAPFSESPAVTAVLVVAGMAAMFVPVMQLLGTGLDGPHGVEQFLDMVAVLIGVLAVSVSLHMLDESAQGRANILVVGLATAAVCNFFHGVLSHQPLGAGQDAQVAVSHYFSLWGHGAESVTLLLFALRASAAGPGMAWALVSALLSLAIVWTATTDGPRDWLIASGHAPMRVAALVSGAIMVLSAGLFYGMRQRSADAAVQRHGRRRTMAAAAVAMAAAQLLVALPPDRLHWARMLAHALHVVGYAVLFQAVFIAGVRLPYARLREAESRLRDSESRLQLLGRNLPDSVLYQMVREPDGRRRFVHMGEALERLVGVRAADVMEDAQRLFDRIDPEDRAAQADADEVSYRTMGVGESVVRMRRMDGAPRWIRLSSSPRLLKGGSGRVIWDGVLTDVTEQREAQDLSRAHEIQLASLLGRMPGGISRLDRDLRILYVNPSQAQWLRRTPQELEGRRASEVLSAELVQSLHPHLLRALQGRPVVFDYRSPYRGKGPEFFHTTIIPETGSDGRVVAIMVFAVDVTEQKHLALELSQQRSRLASLVNAIPDVVFLKDASGRYLSCNPVFERYLGRRERDILGLGDEELMAPIEAARVRQLDERAMAAWQPLVYEETLTFAEDGYAGYFETIKTPIRDMRGHVTGLLSVSRDITDRKKAEQQIELLAFFDALTGLPNRRLLLDRLQRAGAACQRNEKLGALLFIDLDNFKDLNDTLGHDMGDRLLVQVAQRLQECVRTSDTVARFGGDEFVVMLEGLDADTAQAALQAEQVAEKLLAQLNRPFEMGTQQHYSTPSIGITLFGDQRRSVDELLKRADLAMYQAKAAGRNTQRFFDPDMQAQVTARSQLESDLRQGIARQELTVHLQPIVDGSTRLCGAEALVRWQHPVKGLVSPADFIPLAEETGLILPLGRQVLQTACEQLVRWAAHPATAAFTIAVNVSARQFRQPDFVAEVLGTLAGTGANPQRLKLELTESLLLGDVEDTIGRMAQLKRVGVGFALDDFGTGYSSLSYLKRLPLDLVKIDQSFVRDVLTDPNDAAIVRTILALAKSLDLQVVAEGVETAGQLSFLKLHGCEGFQGYLFGKPVPLEDFEREHDLTGPAEPAAAQGTAGAVL</sequence>
<feature type="transmembrane region" description="Helical" evidence="2">
    <location>
        <begin position="148"/>
        <end position="165"/>
    </location>
</feature>
<dbReference type="SMART" id="SM00267">
    <property type="entry name" value="GGDEF"/>
    <property type="match status" value="1"/>
</dbReference>
<dbReference type="InterPro" id="IPR001633">
    <property type="entry name" value="EAL_dom"/>
</dbReference>
<feature type="domain" description="PAC" evidence="4">
    <location>
        <begin position="619"/>
        <end position="672"/>
    </location>
</feature>
<dbReference type="NCBIfam" id="TIGR00254">
    <property type="entry name" value="GGDEF"/>
    <property type="match status" value="1"/>
</dbReference>
<dbReference type="NCBIfam" id="TIGR00229">
    <property type="entry name" value="sensory_box"/>
    <property type="match status" value="2"/>
</dbReference>
<dbReference type="InterPro" id="IPR035965">
    <property type="entry name" value="PAS-like_dom_sf"/>
</dbReference>
<feature type="transmembrane region" description="Helical" evidence="2">
    <location>
        <begin position="85"/>
        <end position="103"/>
    </location>
</feature>
<dbReference type="SMART" id="SM00086">
    <property type="entry name" value="PAC"/>
    <property type="match status" value="3"/>
</dbReference>
<dbReference type="GO" id="GO:0071732">
    <property type="term" value="P:cellular response to nitric oxide"/>
    <property type="evidence" value="ECO:0007669"/>
    <property type="project" value="UniProtKB-ARBA"/>
</dbReference>
<dbReference type="GO" id="GO:0071111">
    <property type="term" value="F:cyclic-guanylate-specific phosphodiesterase activity"/>
    <property type="evidence" value="ECO:0007669"/>
    <property type="project" value="UniProtKB-EC"/>
</dbReference>
<feature type="domain" description="PAC" evidence="4">
    <location>
        <begin position="367"/>
        <end position="420"/>
    </location>
</feature>
<dbReference type="EMBL" id="FNJL01000001">
    <property type="protein sequence ID" value="SDO55967.1"/>
    <property type="molecule type" value="Genomic_DNA"/>
</dbReference>
<evidence type="ECO:0000259" key="3">
    <source>
        <dbReference type="PROSITE" id="PS50112"/>
    </source>
</evidence>
<evidence type="ECO:0000256" key="1">
    <source>
        <dbReference type="ARBA" id="ARBA00051114"/>
    </source>
</evidence>
<evidence type="ECO:0000259" key="4">
    <source>
        <dbReference type="PROSITE" id="PS50113"/>
    </source>
</evidence>
<dbReference type="Gene3D" id="3.20.20.450">
    <property type="entry name" value="EAL domain"/>
    <property type="match status" value="1"/>
</dbReference>
<dbReference type="RefSeq" id="WP_092831884.1">
    <property type="nucleotide sequence ID" value="NZ_CP028290.1"/>
</dbReference>